<dbReference type="Pfam" id="PF00588">
    <property type="entry name" value="SpoU_methylase"/>
    <property type="match status" value="1"/>
</dbReference>
<dbReference type="InterPro" id="IPR001537">
    <property type="entry name" value="SpoU_MeTrfase"/>
</dbReference>
<protein>
    <recommendedName>
        <fullName evidence="6">23S rRNA (guanosine-2'-O-)-methyltransferase RlmB</fullName>
        <ecNumber evidence="6">2.1.1.185</ecNumber>
    </recommendedName>
    <alternativeName>
        <fullName evidence="6">23S rRNA (guanosine2251 2'-O)-methyltransferase</fullName>
    </alternativeName>
    <alternativeName>
        <fullName evidence="6">23S rRNA Gm2251 2'-O-methyltransferase</fullName>
    </alternativeName>
</protein>
<dbReference type="InterPro" id="IPR029026">
    <property type="entry name" value="tRNA_m1G_MTases_N"/>
</dbReference>
<proteinExistence type="inferred from homology"/>
<evidence type="ECO:0000256" key="1">
    <source>
        <dbReference type="ARBA" id="ARBA00022490"/>
    </source>
</evidence>
<accession>A0A0W0VVV9</accession>
<dbReference type="EMBL" id="LNYL01000051">
    <property type="protein sequence ID" value="KTD24197.1"/>
    <property type="molecule type" value="Genomic_DNA"/>
</dbReference>
<dbReference type="PANTHER" id="PTHR46429:SF1">
    <property type="entry name" value="23S RRNA (GUANOSINE-2'-O-)-METHYLTRANSFERASE RLMB"/>
    <property type="match status" value="1"/>
</dbReference>
<dbReference type="FunFam" id="3.40.1280.10:FF:000008">
    <property type="entry name" value="Group 3 RNA methyltransferase TrmH"/>
    <property type="match status" value="1"/>
</dbReference>
<dbReference type="CDD" id="cd18103">
    <property type="entry name" value="SpoU-like_RlmB"/>
    <property type="match status" value="1"/>
</dbReference>
<dbReference type="AlphaFoldDB" id="A0A0W0VVV9"/>
<dbReference type="SUPFAM" id="SSF55315">
    <property type="entry name" value="L30e-like"/>
    <property type="match status" value="1"/>
</dbReference>
<keyword evidence="1 6" id="KW-0963">Cytoplasm</keyword>
<reference evidence="8 9" key="1">
    <citation type="submission" date="2015-11" db="EMBL/GenBank/DDBJ databases">
        <title>Genomic analysis of 38 Legionella species identifies large and diverse effector repertoires.</title>
        <authorList>
            <person name="Burstein D."/>
            <person name="Amaro F."/>
            <person name="Zusman T."/>
            <person name="Lifshitz Z."/>
            <person name="Cohen O."/>
            <person name="Gilbert J.A."/>
            <person name="Pupko T."/>
            <person name="Shuman H.A."/>
            <person name="Segal G."/>
        </authorList>
    </citation>
    <scope>NUCLEOTIDE SEQUENCE [LARGE SCALE GENOMIC DNA]</scope>
    <source>
        <strain evidence="8 9">PX-1-G2-E2</strain>
    </source>
</reference>
<dbReference type="HAMAP" id="MF_01887">
    <property type="entry name" value="23SrRNA_methyltr_B"/>
    <property type="match status" value="1"/>
</dbReference>
<dbReference type="Gene3D" id="3.40.1280.10">
    <property type="match status" value="1"/>
</dbReference>
<comment type="caution">
    <text evidence="8">The sequence shown here is derived from an EMBL/GenBank/DDBJ whole genome shotgun (WGS) entry which is preliminary data.</text>
</comment>
<dbReference type="NCBIfam" id="TIGR00186">
    <property type="entry name" value="rRNA_methyl_3"/>
    <property type="match status" value="1"/>
</dbReference>
<dbReference type="InterPro" id="IPR029064">
    <property type="entry name" value="Ribosomal_eL30-like_sf"/>
</dbReference>
<sequence length="262" mass="28672">MSAKSILNQQKMEFSMTEHYVYGIHAVTALLNNPHRKTKKLYINQERADKRLHELFDLASSQQIPVEKLPLQKMNQRFAELTHQGVVAVADNLRDYTESDLSNLLAACKQPSLLLILDGITDPHNLGACLRTADATGVDFVVIPKDKSASITSVVSKVACGAAESIPVVRVTNLVRAIETIKQSGVWVYGAAGEATETLYQMNCRSSIALVMGAEGSGLRRLTREHCDGLFSLPMLGSVESLNVSVATGVCLYEVVRQRQNS</sequence>
<evidence type="ECO:0000256" key="6">
    <source>
        <dbReference type="HAMAP-Rule" id="MF_01887"/>
    </source>
</evidence>
<dbReference type="EC" id="2.1.1.185" evidence="6"/>
<gene>
    <name evidence="6" type="primary">rlmB</name>
    <name evidence="8" type="ORF">Lmac_3070</name>
</gene>
<keyword evidence="2 6" id="KW-0698">rRNA processing</keyword>
<keyword evidence="3 6" id="KW-0489">Methyltransferase</keyword>
<comment type="function">
    <text evidence="6">Specifically methylates the ribose of guanosine 2251 in 23S rRNA.</text>
</comment>
<dbReference type="PANTHER" id="PTHR46429">
    <property type="entry name" value="23S RRNA (GUANOSINE-2'-O-)-METHYLTRANSFERASE RLMB"/>
    <property type="match status" value="1"/>
</dbReference>
<feature type="binding site" evidence="6">
    <location>
        <position position="213"/>
    </location>
    <ligand>
        <name>S-adenosyl-L-methionine</name>
        <dbReference type="ChEBI" id="CHEBI:59789"/>
    </ligand>
</feature>
<dbReference type="Pfam" id="PF08032">
    <property type="entry name" value="SpoU_sub_bind"/>
    <property type="match status" value="1"/>
</dbReference>
<evidence type="ECO:0000313" key="8">
    <source>
        <dbReference type="EMBL" id="KTD24197.1"/>
    </source>
</evidence>
<dbReference type="STRING" id="466.Lmac_3070"/>
<dbReference type="SUPFAM" id="SSF75217">
    <property type="entry name" value="alpha/beta knot"/>
    <property type="match status" value="1"/>
</dbReference>
<dbReference type="InterPro" id="IPR029028">
    <property type="entry name" value="Alpha/beta_knot_MTases"/>
</dbReference>
<dbReference type="InterPro" id="IPR024915">
    <property type="entry name" value="23S_rRNA_MeTrfase_RlmB"/>
</dbReference>
<feature type="binding site" evidence="6">
    <location>
        <position position="233"/>
    </location>
    <ligand>
        <name>S-adenosyl-L-methionine</name>
        <dbReference type="ChEBI" id="CHEBI:59789"/>
    </ligand>
</feature>
<evidence type="ECO:0000256" key="2">
    <source>
        <dbReference type="ARBA" id="ARBA00022552"/>
    </source>
</evidence>
<comment type="catalytic activity">
    <reaction evidence="6">
        <text>guanosine(2251) in 23S rRNA + S-adenosyl-L-methionine = 2'-O-methylguanosine(2251) in 23S rRNA + S-adenosyl-L-homocysteine + H(+)</text>
        <dbReference type="Rhea" id="RHEA:24140"/>
        <dbReference type="Rhea" id="RHEA-COMP:10239"/>
        <dbReference type="Rhea" id="RHEA-COMP:10241"/>
        <dbReference type="ChEBI" id="CHEBI:15378"/>
        <dbReference type="ChEBI" id="CHEBI:57856"/>
        <dbReference type="ChEBI" id="CHEBI:59789"/>
        <dbReference type="ChEBI" id="CHEBI:74269"/>
        <dbReference type="ChEBI" id="CHEBI:74445"/>
        <dbReference type="EC" id="2.1.1.185"/>
    </reaction>
</comment>
<dbReference type="GO" id="GO:0070039">
    <property type="term" value="F:rRNA (guanosine-2'-O-)-methyltransferase activity"/>
    <property type="evidence" value="ECO:0007669"/>
    <property type="project" value="UniProtKB-UniRule"/>
</dbReference>
<comment type="subcellular location">
    <subcellularLocation>
        <location evidence="6">Cytoplasm</location>
    </subcellularLocation>
</comment>
<dbReference type="Proteomes" id="UP000054908">
    <property type="component" value="Unassembled WGS sequence"/>
</dbReference>
<dbReference type="InterPro" id="IPR013123">
    <property type="entry name" value="SpoU_subst-bd"/>
</dbReference>
<keyword evidence="9" id="KW-1185">Reference proteome</keyword>
<keyword evidence="5 6" id="KW-0949">S-adenosyl-L-methionine</keyword>
<feature type="binding site" evidence="6">
    <location>
        <position position="242"/>
    </location>
    <ligand>
        <name>S-adenosyl-L-methionine</name>
        <dbReference type="ChEBI" id="CHEBI:59789"/>
    </ligand>
</feature>
<dbReference type="InterPro" id="IPR004441">
    <property type="entry name" value="rRNA_MeTrfase_TrmH"/>
</dbReference>
<evidence type="ECO:0000313" key="9">
    <source>
        <dbReference type="Proteomes" id="UP000054908"/>
    </source>
</evidence>
<evidence type="ECO:0000259" key="7">
    <source>
        <dbReference type="SMART" id="SM00967"/>
    </source>
</evidence>
<evidence type="ECO:0000256" key="5">
    <source>
        <dbReference type="ARBA" id="ARBA00022691"/>
    </source>
</evidence>
<name>A0A0W0VVV9_9GAMM</name>
<comment type="similarity">
    <text evidence="6">Belongs to the class IV-like SAM-binding methyltransferase superfamily. RNA methyltransferase TrmH family. RlmB subfamily.</text>
</comment>
<dbReference type="Gene3D" id="3.30.1330.30">
    <property type="match status" value="1"/>
</dbReference>
<evidence type="ECO:0000256" key="4">
    <source>
        <dbReference type="ARBA" id="ARBA00022679"/>
    </source>
</evidence>
<organism evidence="8 9">
    <name type="scientific">Legionella maceachernii</name>
    <dbReference type="NCBI Taxonomy" id="466"/>
    <lineage>
        <taxon>Bacteria</taxon>
        <taxon>Pseudomonadati</taxon>
        <taxon>Pseudomonadota</taxon>
        <taxon>Gammaproteobacteria</taxon>
        <taxon>Legionellales</taxon>
        <taxon>Legionellaceae</taxon>
        <taxon>Legionella</taxon>
    </lineage>
</organism>
<dbReference type="GO" id="GO:0005829">
    <property type="term" value="C:cytosol"/>
    <property type="evidence" value="ECO:0007669"/>
    <property type="project" value="TreeGrafter"/>
</dbReference>
<dbReference type="PATRIC" id="fig|466.6.peg.3284"/>
<feature type="domain" description="RNA 2-O ribose methyltransferase substrate binding" evidence="7">
    <location>
        <begin position="20"/>
        <end position="96"/>
    </location>
</feature>
<dbReference type="GO" id="GO:0003723">
    <property type="term" value="F:RNA binding"/>
    <property type="evidence" value="ECO:0007669"/>
    <property type="project" value="InterPro"/>
</dbReference>
<dbReference type="SMART" id="SM00967">
    <property type="entry name" value="SpoU_sub_bind"/>
    <property type="match status" value="1"/>
</dbReference>
<evidence type="ECO:0000256" key="3">
    <source>
        <dbReference type="ARBA" id="ARBA00022603"/>
    </source>
</evidence>
<keyword evidence="4 6" id="KW-0808">Transferase</keyword>